<dbReference type="SUPFAM" id="SSF56349">
    <property type="entry name" value="DNA breaking-rejoining enzymes"/>
    <property type="match status" value="1"/>
</dbReference>
<keyword evidence="2" id="KW-0233">DNA recombination</keyword>
<evidence type="ECO:0000256" key="1">
    <source>
        <dbReference type="ARBA" id="ARBA00023125"/>
    </source>
</evidence>
<dbReference type="GO" id="GO:0003677">
    <property type="term" value="F:DNA binding"/>
    <property type="evidence" value="ECO:0007669"/>
    <property type="project" value="UniProtKB-KW"/>
</dbReference>
<dbReference type="RefSeq" id="WP_155715166.1">
    <property type="nucleotide sequence ID" value="NZ_VVIQ01000002.1"/>
</dbReference>
<feature type="domain" description="Phage integrase SAM-like" evidence="3">
    <location>
        <begin position="108"/>
        <end position="195"/>
    </location>
</feature>
<name>A0A7C9LB88_9BACT</name>
<dbReference type="InterPro" id="IPR013762">
    <property type="entry name" value="Integrase-like_cat_sf"/>
</dbReference>
<dbReference type="InterPro" id="IPR011010">
    <property type="entry name" value="DNA_brk_join_enz"/>
</dbReference>
<evidence type="ECO:0000313" key="5">
    <source>
        <dbReference type="Proteomes" id="UP000482295"/>
    </source>
</evidence>
<gene>
    <name evidence="4" type="ORF">F0475_02065</name>
</gene>
<evidence type="ECO:0000313" key="4">
    <source>
        <dbReference type="EMBL" id="MUL27132.1"/>
    </source>
</evidence>
<keyword evidence="5" id="KW-1185">Reference proteome</keyword>
<evidence type="ECO:0000259" key="3">
    <source>
        <dbReference type="Pfam" id="PF13102"/>
    </source>
</evidence>
<keyword evidence="1" id="KW-0238">DNA-binding</keyword>
<dbReference type="Pfam" id="PF13102">
    <property type="entry name" value="Phage_int_SAM_5"/>
    <property type="match status" value="1"/>
</dbReference>
<sequence length="399" mass="46995">MATLSPTIFKAKQLSNGKHKIRIAVRHRHETSYIITPYIIDDLSQFKNGQVVKRFDADIINMQLRNLLNKYQEILNDTNGLAMLSSRELKNRLVNYSEKDENIAIGVICKEYVKELREDKRIGYAELIERCCKYFTEFTKGDIAAKDITPTTISNFERFLRNKKKLNQTTTGMYLVRLRVLTNLARKRYFVKQDIPPFQDCKIPQSLERNLDLSVEQFCKLKAYFPKSKIESIAKDLWFLSFYLGGINLIDILSIKFSNDKEIEYIRTKTKNTKRGDKRIEISIPVEALNIINKYKSDDNSLKFGYSFTYRNFNRYIARTLQKIGKNIEIHRLCFYSARKSFVQYGFELGIPLEVLEYTIGQSMKQNRPIYNYIRIMRKHSDEAMRKILEYTKKATTLL</sequence>
<accession>A0A7C9LB88</accession>
<dbReference type="Gene3D" id="1.10.150.130">
    <property type="match status" value="1"/>
</dbReference>
<dbReference type="InterPro" id="IPR025269">
    <property type="entry name" value="SAM-like_dom"/>
</dbReference>
<evidence type="ECO:0000256" key="2">
    <source>
        <dbReference type="ARBA" id="ARBA00023172"/>
    </source>
</evidence>
<dbReference type="EMBL" id="VVIQ01000002">
    <property type="protein sequence ID" value="MUL27132.1"/>
    <property type="molecule type" value="Genomic_DNA"/>
</dbReference>
<dbReference type="GO" id="GO:0006310">
    <property type="term" value="P:DNA recombination"/>
    <property type="evidence" value="ECO:0007669"/>
    <property type="project" value="UniProtKB-KW"/>
</dbReference>
<dbReference type="Gene3D" id="1.10.443.10">
    <property type="entry name" value="Intergrase catalytic core"/>
    <property type="match status" value="1"/>
</dbReference>
<dbReference type="InterPro" id="IPR010998">
    <property type="entry name" value="Integrase_recombinase_N"/>
</dbReference>
<proteinExistence type="predicted"/>
<dbReference type="Proteomes" id="UP000482295">
    <property type="component" value="Unassembled WGS sequence"/>
</dbReference>
<reference evidence="4 5" key="1">
    <citation type="submission" date="2019-09" db="EMBL/GenBank/DDBJ databases">
        <title>Prevotella A2879 sp. nov., isolated from an abscess of a patient.</title>
        <authorList>
            <person name="Buhl M."/>
            <person name="Oberhettinger P."/>
        </authorList>
    </citation>
    <scope>NUCLEOTIDE SEQUENCE [LARGE SCALE GENOMIC DNA]</scope>
    <source>
        <strain evidence="4 5">A2879</strain>
    </source>
</reference>
<dbReference type="GO" id="GO:0015074">
    <property type="term" value="P:DNA integration"/>
    <property type="evidence" value="ECO:0007669"/>
    <property type="project" value="InterPro"/>
</dbReference>
<comment type="caution">
    <text evidence="4">The sequence shown here is derived from an EMBL/GenBank/DDBJ whole genome shotgun (WGS) entry which is preliminary data.</text>
</comment>
<dbReference type="AlphaFoldDB" id="A0A7C9LB88"/>
<organism evidence="4 5">
    <name type="scientific">Prevotella vespertina</name>
    <dbReference type="NCBI Taxonomy" id="2608404"/>
    <lineage>
        <taxon>Bacteria</taxon>
        <taxon>Pseudomonadati</taxon>
        <taxon>Bacteroidota</taxon>
        <taxon>Bacteroidia</taxon>
        <taxon>Bacteroidales</taxon>
        <taxon>Prevotellaceae</taxon>
        <taxon>Prevotella</taxon>
    </lineage>
</organism>
<protein>
    <recommendedName>
        <fullName evidence="3">Phage integrase SAM-like domain-containing protein</fullName>
    </recommendedName>
</protein>